<evidence type="ECO:0000313" key="3">
    <source>
        <dbReference type="EMBL" id="CAF3675394.1"/>
    </source>
</evidence>
<dbReference type="Proteomes" id="UP000682733">
    <property type="component" value="Unassembled WGS sequence"/>
</dbReference>
<evidence type="ECO:0000313" key="2">
    <source>
        <dbReference type="EMBL" id="CAF0893548.1"/>
    </source>
</evidence>
<dbReference type="EMBL" id="CAJOBA010003240">
    <property type="protein sequence ID" value="CAF3675394.1"/>
    <property type="molecule type" value="Genomic_DNA"/>
</dbReference>
<organism evidence="3 4">
    <name type="scientific">Didymodactylos carnosus</name>
    <dbReference type="NCBI Taxonomy" id="1234261"/>
    <lineage>
        <taxon>Eukaryota</taxon>
        <taxon>Metazoa</taxon>
        <taxon>Spiralia</taxon>
        <taxon>Gnathifera</taxon>
        <taxon>Rotifera</taxon>
        <taxon>Eurotatoria</taxon>
        <taxon>Bdelloidea</taxon>
        <taxon>Philodinida</taxon>
        <taxon>Philodinidae</taxon>
        <taxon>Didymodactylos</taxon>
    </lineage>
</organism>
<dbReference type="EMBL" id="CAJNOK010003239">
    <property type="protein sequence ID" value="CAF0893548.1"/>
    <property type="molecule type" value="Genomic_DNA"/>
</dbReference>
<protein>
    <submittedName>
        <fullName evidence="3">Uncharacterized protein</fullName>
    </submittedName>
</protein>
<gene>
    <name evidence="2" type="ORF">OVA965_LOCUS9252</name>
    <name evidence="3" type="ORF">TMI583_LOCUS9248</name>
</gene>
<dbReference type="AlphaFoldDB" id="A0A8S2HQD0"/>
<comment type="caution">
    <text evidence="3">The sequence shown here is derived from an EMBL/GenBank/DDBJ whole genome shotgun (WGS) entry which is preliminary data.</text>
</comment>
<sequence length="794" mass="90520">MSLMLASNWSVIDNLGPGLLSCKSLVELTRMNELQSIAIEILKPAAATLNDELDKLVEHALKRLEPVQMTMASMSTAASNFQTVADAIRKNALKEFADKTKKSYFSTDLKAQWERTIIASLKGLTEQWNHIFDDRLQEGSHAKIIKEVEGTLIARAEARFNQDESSNVEQLRKAMKVEIEELRRASEKNQQALFEQSDTIIEKIVRLYMSCLHLHKHERGRQIYNILPAMPVTNFMQHSKHLVKVWPLLVDFFKNTAGTEGFRLRVLRSIGISTQLDAMWQTLQDQIHWFERSDAAKNREIFNRILREVLPKLQGDLRQLINLSHPIYNKIHVMEQAIDKIEGAVSMRAVTDHVKYLNPIILVADLAVITLRLLIDESIAVEKEHYTLKSSELNKRIASLEQSVERQLSTMADSSKQGTELANTVAAALFSEVRRIVSIKITRDIRQAVTASDHIVHDNVQQLAYTSSFTMANAENILKYVTDINRYFLEVSLGSIRTIFNAVIHDQTAQLESLLNTLLSDINDEVQRNECKNYAEVNRMIEERANTSFMHNTKGHTNVAFSFPAALPMSIGNSSLFKSTFRCILGFSSNISAQASLSIDSLRHEAFDQCVRAIQQKLGCNERCPGCGAKCAVTTDHDEQVVPRTLHSEFPIPTDANSPVKIHKTQHHLAHCLNGTKYHGTAQPVLHKCYQQWTSSGIHINDIEIMRPTSLYYNHRQPSWFQNLDEMACTAIDREAEYPETEQRRAWMLVRCYICRWHQLNDYSDAEYANLPETYPLVESLPADFDIKWNDTSL</sequence>
<evidence type="ECO:0000256" key="1">
    <source>
        <dbReference type="SAM" id="Coils"/>
    </source>
</evidence>
<evidence type="ECO:0000313" key="4">
    <source>
        <dbReference type="Proteomes" id="UP000682733"/>
    </source>
</evidence>
<accession>A0A8S2HQD0</accession>
<name>A0A8S2HQD0_9BILA</name>
<keyword evidence="1" id="KW-0175">Coiled coil</keyword>
<feature type="coiled-coil region" evidence="1">
    <location>
        <begin position="161"/>
        <end position="192"/>
    </location>
</feature>
<reference evidence="3" key="1">
    <citation type="submission" date="2021-02" db="EMBL/GenBank/DDBJ databases">
        <authorList>
            <person name="Nowell W R."/>
        </authorList>
    </citation>
    <scope>NUCLEOTIDE SEQUENCE</scope>
</reference>
<dbReference type="Proteomes" id="UP000677228">
    <property type="component" value="Unassembled WGS sequence"/>
</dbReference>
<proteinExistence type="predicted"/>